<name>A0ACC6CD94_9BURK</name>
<evidence type="ECO:0000313" key="2">
    <source>
        <dbReference type="Proteomes" id="UP001076464"/>
    </source>
</evidence>
<reference evidence="1" key="1">
    <citation type="submission" date="2022-08" db="EMBL/GenBank/DDBJ databases">
        <title>Genome sequencing of Pelomonas sp. UHG3.</title>
        <authorList>
            <person name="So Y."/>
        </authorList>
    </citation>
    <scope>NUCLEOTIDE SEQUENCE</scope>
    <source>
        <strain evidence="1">UHG3</strain>
    </source>
</reference>
<dbReference type="Proteomes" id="UP001076464">
    <property type="component" value="Unassembled WGS sequence"/>
</dbReference>
<accession>A0ACC6CD94</accession>
<keyword evidence="1" id="KW-0547">Nucleotide-binding</keyword>
<dbReference type="EMBL" id="JAPPUY010000003">
    <property type="protein sequence ID" value="MCY4746229.1"/>
    <property type="molecule type" value="Genomic_DNA"/>
</dbReference>
<proteinExistence type="predicted"/>
<keyword evidence="2" id="KW-1185">Reference proteome</keyword>
<gene>
    <name evidence="1" type="ORF">NYO99_14675</name>
</gene>
<keyword evidence="1" id="KW-0067">ATP-binding</keyword>
<organism evidence="1 2">
    <name type="scientific">Roseateles hydrophilus</name>
    <dbReference type="NCBI Taxonomy" id="2975054"/>
    <lineage>
        <taxon>Bacteria</taxon>
        <taxon>Pseudomonadati</taxon>
        <taxon>Pseudomonadota</taxon>
        <taxon>Betaproteobacteria</taxon>
        <taxon>Burkholderiales</taxon>
        <taxon>Sphaerotilaceae</taxon>
        <taxon>Roseateles</taxon>
    </lineage>
</organism>
<evidence type="ECO:0000313" key="1">
    <source>
        <dbReference type="EMBL" id="MCY4746229.1"/>
    </source>
</evidence>
<comment type="caution">
    <text evidence="1">The sequence shown here is derived from an EMBL/GenBank/DDBJ whole genome shotgun (WGS) entry which is preliminary data.</text>
</comment>
<protein>
    <submittedName>
        <fullName evidence="1">ATP-binding cassette domain-containing protein</fullName>
    </submittedName>
</protein>
<sequence>MNEEDTGLRITGLTRRVGAQTILDDITLQLDAGEMLILVGPSGCGKSSLLNAIAGLQPHCSGEIALDGRRIEALSPRERDIAMVFQNYALYPHMSVAENIGFGLEMQGWPRARREARVQEVARMLQLQALLDRRPAQLSGGQRQRVAMGRALARQPRLFLFDEPLSNLDAQLRAEMRSEIKLLHQRVGRSAVYVTHDQTEAMTLGQRIAVLKAGRLQQLGTPQQVYQRPANLFVAQFLASPPMTLLPARLEPEGEFTLTLQGAGAMSWRPTALPVPRERLLGRPLLLGWRAESLRVEEGGAALTLQAPVLLVEPTGVDSLVQLQLGEHRLHWRCAGWPTLQAGDTLTLRLPEAALLVFDAETGERL</sequence>